<comment type="caution">
    <text evidence="22">The sequence shown here is derived from an EMBL/GenBank/DDBJ whole genome shotgun (WGS) entry which is preliminary data.</text>
</comment>
<dbReference type="InterPro" id="IPR000719">
    <property type="entry name" value="Prot_kinase_dom"/>
</dbReference>
<keyword evidence="13" id="KW-0675">Receptor</keyword>
<evidence type="ECO:0000256" key="3">
    <source>
        <dbReference type="ARBA" id="ARBA00022553"/>
    </source>
</evidence>
<evidence type="ECO:0000256" key="13">
    <source>
        <dbReference type="ARBA" id="ARBA00023170"/>
    </source>
</evidence>
<keyword evidence="6 17" id="KW-0547">Nucleotide-binding</keyword>
<feature type="domain" description="Protein kinase" evidence="20">
    <location>
        <begin position="513"/>
        <end position="770"/>
    </location>
</feature>
<keyword evidence="10 19" id="KW-0472">Membrane</keyword>
<dbReference type="Gene3D" id="2.10.50.10">
    <property type="entry name" value="Tumor Necrosis Factor Receptor, subunit A, domain 2"/>
    <property type="match status" value="1"/>
</dbReference>
<evidence type="ECO:0000256" key="1">
    <source>
        <dbReference type="ARBA" id="ARBA00004167"/>
    </source>
</evidence>
<dbReference type="GO" id="GO:0004714">
    <property type="term" value="F:transmembrane receptor protein tyrosine kinase activity"/>
    <property type="evidence" value="ECO:0007669"/>
    <property type="project" value="UniProtKB-EC"/>
</dbReference>
<accession>A0A8S4P1R4</accession>
<comment type="catalytic activity">
    <reaction evidence="15">
        <text>L-tyrosyl-[protein] + ATP = O-phospho-L-tyrosyl-[protein] + ADP + H(+)</text>
        <dbReference type="Rhea" id="RHEA:10596"/>
        <dbReference type="Rhea" id="RHEA-COMP:10136"/>
        <dbReference type="Rhea" id="RHEA-COMP:20101"/>
        <dbReference type="ChEBI" id="CHEBI:15378"/>
        <dbReference type="ChEBI" id="CHEBI:30616"/>
        <dbReference type="ChEBI" id="CHEBI:46858"/>
        <dbReference type="ChEBI" id="CHEBI:61978"/>
        <dbReference type="ChEBI" id="CHEBI:456216"/>
        <dbReference type="EC" id="2.7.10.1"/>
    </reaction>
</comment>
<dbReference type="PANTHER" id="PTHR24416:SF483">
    <property type="entry name" value="HEPATOCYTE GROWTH FACTOR RECEPTOR"/>
    <property type="match status" value="1"/>
</dbReference>
<feature type="region of interest" description="Disordered" evidence="18">
    <location>
        <begin position="776"/>
        <end position="801"/>
    </location>
</feature>
<dbReference type="SMART" id="SM00219">
    <property type="entry name" value="TyrKc"/>
    <property type="match status" value="1"/>
</dbReference>
<evidence type="ECO:0000256" key="16">
    <source>
        <dbReference type="PROSITE-ProRule" id="PRU00779"/>
    </source>
</evidence>
<dbReference type="SMART" id="SM01411">
    <property type="entry name" value="Ephrin_rec_like"/>
    <property type="match status" value="1"/>
</dbReference>
<dbReference type="Gene3D" id="1.10.510.10">
    <property type="entry name" value="Transferase(Phosphotransferase) domain 1"/>
    <property type="match status" value="1"/>
</dbReference>
<dbReference type="GO" id="GO:0007169">
    <property type="term" value="P:cell surface receptor protein tyrosine kinase signaling pathway"/>
    <property type="evidence" value="ECO:0007669"/>
    <property type="project" value="TreeGrafter"/>
</dbReference>
<dbReference type="InterPro" id="IPR050122">
    <property type="entry name" value="RTK"/>
</dbReference>
<dbReference type="PROSITE" id="PS50011">
    <property type="entry name" value="PROTEIN_KINASE_DOM"/>
    <property type="match status" value="1"/>
</dbReference>
<comment type="caution">
    <text evidence="16">Lacks conserved residue(s) required for the propagation of feature annotation.</text>
</comment>
<dbReference type="PROSITE" id="PS51448">
    <property type="entry name" value="P_TREFOIL_2"/>
    <property type="match status" value="1"/>
</dbReference>
<keyword evidence="8 17" id="KW-0067">ATP-binding</keyword>
<keyword evidence="4" id="KW-0808">Transferase</keyword>
<dbReference type="SMART" id="SM00018">
    <property type="entry name" value="PD"/>
    <property type="match status" value="1"/>
</dbReference>
<dbReference type="CDD" id="cd00111">
    <property type="entry name" value="Trefoil"/>
    <property type="match status" value="1"/>
</dbReference>
<evidence type="ECO:0000256" key="4">
    <source>
        <dbReference type="ARBA" id="ARBA00022679"/>
    </source>
</evidence>
<evidence type="ECO:0000256" key="17">
    <source>
        <dbReference type="PROSITE-ProRule" id="PRU10141"/>
    </source>
</evidence>
<keyword evidence="5 19" id="KW-0812">Transmembrane</keyword>
<dbReference type="SUPFAM" id="SSF56112">
    <property type="entry name" value="Protein kinase-like (PK-like)"/>
    <property type="match status" value="1"/>
</dbReference>
<evidence type="ECO:0000313" key="22">
    <source>
        <dbReference type="EMBL" id="CAH1787331.1"/>
    </source>
</evidence>
<dbReference type="EC" id="2.7.10.1" evidence="2"/>
<dbReference type="GO" id="GO:0005524">
    <property type="term" value="F:ATP binding"/>
    <property type="evidence" value="ECO:0007669"/>
    <property type="project" value="UniProtKB-UniRule"/>
</dbReference>
<evidence type="ECO:0000256" key="11">
    <source>
        <dbReference type="ARBA" id="ARBA00023137"/>
    </source>
</evidence>
<dbReference type="InterPro" id="IPR001245">
    <property type="entry name" value="Ser-Thr/Tyr_kinase_cat_dom"/>
</dbReference>
<evidence type="ECO:0000256" key="18">
    <source>
        <dbReference type="SAM" id="MobiDB-lite"/>
    </source>
</evidence>
<feature type="domain" description="P-type" evidence="21">
    <location>
        <begin position="2"/>
        <end position="45"/>
    </location>
</feature>
<keyword evidence="7" id="KW-0418">Kinase</keyword>
<reference evidence="22" key="1">
    <citation type="submission" date="2022-03" db="EMBL/GenBank/DDBJ databases">
        <authorList>
            <person name="Martin C."/>
        </authorList>
    </citation>
    <scope>NUCLEOTIDE SEQUENCE</scope>
</reference>
<evidence type="ECO:0000256" key="15">
    <source>
        <dbReference type="ARBA" id="ARBA00051243"/>
    </source>
</evidence>
<evidence type="ECO:0000256" key="19">
    <source>
        <dbReference type="SAM" id="Phobius"/>
    </source>
</evidence>
<dbReference type="EMBL" id="CAIIXF020000006">
    <property type="protein sequence ID" value="CAH1787331.1"/>
    <property type="molecule type" value="Genomic_DNA"/>
</dbReference>
<sequence>PALCDLVNPQERVQCGPPGASEVECISSGCCFNDSVGVPWCFNVTAYTTTTASNVLDCGRGYEPVGHSECVPCQRGFYKDSVGKHPCTRCPVDRYGIYALSYPGAKHISNCTFTPYIAYIYPNFGPKAGGTTINLELQHARLDTTSVMIDAVGRPCNITSDTTLSDNMTSIVTCATQSSVISQGNITVYLDYGIEINALDNVNRTYAYMENPVVTDMLNNRAPVSGGVNIRIIGNFLTSVSDPEMTVKIQYEDTFVNTDIKQVCTPQNLTLMTCPVPDLSEVVMRIANETGENITTTLQKTNFWSGLQLDGVKSFNNLTEALPNNTNTKLQIFPDLELGKMKEIFYANTWFRIMTLSIPVITPSGGVTAEDMRVKVGDGECEVQLLTAKELLCKLPEEQPGYGELEAGPNFSLFTLAQVGEIGRKYSVGHVIYVPMVWIISLSAAAFVILVVVTVCIVRRCRKILNKSKATEFINMAVLGDDGEYVDSRIKLSALDDTLVTMLGKRKLEYKDIEIEEILGQGQFGVVYKGVAQDQAVAIKTIKKSNCSENDLSDFMKEALVMKDFEHPNVLNLIGVALDKDIPYVVLPHMANKDLKTYVRDEKQVFTMRDLFNFCLQVASGMEYLAFKRFVHRDLAARNCMVSSDLTIKIADFGLSRDIYSDTYYMDTTLSRPLPVRWLAPESLRDGKYSSMSDVWSYGVLMWEVFTRGGTPYAHVDSYAIKSYVLSGHRLDKPARLPSEIYQIMWNCWNNDPHARPRFAHIVQKETDILKANEKHCQAPQTSTSMQRSVTEGKESEGINHAYGHSPVQIYNQPSYVNMNVENDDGYV</sequence>
<evidence type="ECO:0000256" key="14">
    <source>
        <dbReference type="ARBA" id="ARBA00023180"/>
    </source>
</evidence>
<dbReference type="InterPro" id="IPR017957">
    <property type="entry name" value="P_trefoil_CS"/>
</dbReference>
<keyword evidence="14" id="KW-0325">Glycoprotein</keyword>
<evidence type="ECO:0000259" key="20">
    <source>
        <dbReference type="PROSITE" id="PS50011"/>
    </source>
</evidence>
<keyword evidence="12 16" id="KW-1015">Disulfide bond</keyword>
<evidence type="ECO:0000256" key="7">
    <source>
        <dbReference type="ARBA" id="ARBA00022777"/>
    </source>
</evidence>
<dbReference type="InterPro" id="IPR000519">
    <property type="entry name" value="P_trefoil_dom"/>
</dbReference>
<dbReference type="PROSITE" id="PS00109">
    <property type="entry name" value="PROTEIN_KINASE_TYR"/>
    <property type="match status" value="1"/>
</dbReference>
<dbReference type="InterPro" id="IPR011009">
    <property type="entry name" value="Kinase-like_dom_sf"/>
</dbReference>
<dbReference type="InterPro" id="IPR008266">
    <property type="entry name" value="Tyr_kinase_AS"/>
</dbReference>
<evidence type="ECO:0000259" key="21">
    <source>
        <dbReference type="PROSITE" id="PS51448"/>
    </source>
</evidence>
<gene>
    <name evidence="22" type="ORF">OFUS_LOCUS13057</name>
</gene>
<dbReference type="AlphaFoldDB" id="A0A8S4P1R4"/>
<dbReference type="InterPro" id="IPR044913">
    <property type="entry name" value="P_trefoil_dom_sf"/>
</dbReference>
<dbReference type="Pfam" id="PF00088">
    <property type="entry name" value="Trefoil"/>
    <property type="match status" value="1"/>
</dbReference>
<name>A0A8S4P1R4_OWEFU</name>
<feature type="transmembrane region" description="Helical" evidence="19">
    <location>
        <begin position="432"/>
        <end position="458"/>
    </location>
</feature>
<dbReference type="Proteomes" id="UP000749559">
    <property type="component" value="Unassembled WGS sequence"/>
</dbReference>
<keyword evidence="3" id="KW-0597">Phosphoprotein</keyword>
<dbReference type="PRINTS" id="PR00109">
    <property type="entry name" value="TYRKINASE"/>
</dbReference>
<organism evidence="22 23">
    <name type="scientific">Owenia fusiformis</name>
    <name type="common">Polychaete worm</name>
    <dbReference type="NCBI Taxonomy" id="6347"/>
    <lineage>
        <taxon>Eukaryota</taxon>
        <taxon>Metazoa</taxon>
        <taxon>Spiralia</taxon>
        <taxon>Lophotrochozoa</taxon>
        <taxon>Annelida</taxon>
        <taxon>Polychaeta</taxon>
        <taxon>Sedentaria</taxon>
        <taxon>Canalipalpata</taxon>
        <taxon>Sabellida</taxon>
        <taxon>Oweniida</taxon>
        <taxon>Oweniidae</taxon>
        <taxon>Owenia</taxon>
    </lineage>
</organism>
<dbReference type="Gene3D" id="4.10.110.10">
    <property type="entry name" value="Spasmolytic Protein, domain 1"/>
    <property type="match status" value="1"/>
</dbReference>
<feature type="disulfide bond" evidence="16">
    <location>
        <begin position="15"/>
        <end position="30"/>
    </location>
</feature>
<comment type="subcellular location">
    <subcellularLocation>
        <location evidence="1">Membrane</location>
        <topology evidence="1">Single-pass membrane protein</topology>
    </subcellularLocation>
</comment>
<evidence type="ECO:0000256" key="9">
    <source>
        <dbReference type="ARBA" id="ARBA00022989"/>
    </source>
</evidence>
<dbReference type="CDD" id="cd00192">
    <property type="entry name" value="PTKc"/>
    <property type="match status" value="1"/>
</dbReference>
<proteinExistence type="predicted"/>
<dbReference type="InterPro" id="IPR013783">
    <property type="entry name" value="Ig-like_fold"/>
</dbReference>
<evidence type="ECO:0000256" key="2">
    <source>
        <dbReference type="ARBA" id="ARBA00011902"/>
    </source>
</evidence>
<dbReference type="PROSITE" id="PS00025">
    <property type="entry name" value="P_TREFOIL_1"/>
    <property type="match status" value="1"/>
</dbReference>
<dbReference type="SMART" id="SM00429">
    <property type="entry name" value="IPT"/>
    <property type="match status" value="2"/>
</dbReference>
<dbReference type="PROSITE" id="PS00107">
    <property type="entry name" value="PROTEIN_KINASE_ATP"/>
    <property type="match status" value="1"/>
</dbReference>
<evidence type="ECO:0000313" key="23">
    <source>
        <dbReference type="Proteomes" id="UP000749559"/>
    </source>
</evidence>
<dbReference type="Pfam" id="PF07714">
    <property type="entry name" value="PK_Tyr_Ser-Thr"/>
    <property type="match status" value="1"/>
</dbReference>
<feature type="binding site" evidence="17">
    <location>
        <position position="544"/>
    </location>
    <ligand>
        <name>ATP</name>
        <dbReference type="ChEBI" id="CHEBI:30616"/>
    </ligand>
</feature>
<dbReference type="Gene3D" id="2.60.40.10">
    <property type="entry name" value="Immunoglobulins"/>
    <property type="match status" value="1"/>
</dbReference>
<dbReference type="Pfam" id="PF07699">
    <property type="entry name" value="Ephrin_rec_like"/>
    <property type="match status" value="1"/>
</dbReference>
<evidence type="ECO:0000256" key="6">
    <source>
        <dbReference type="ARBA" id="ARBA00022741"/>
    </source>
</evidence>
<dbReference type="FunFam" id="1.10.510.10:FF:000554">
    <property type="entry name" value="Predicted protein"/>
    <property type="match status" value="1"/>
</dbReference>
<dbReference type="InterPro" id="IPR011641">
    <property type="entry name" value="Tyr-kin_ephrin_A/B_rcpt-like"/>
</dbReference>
<feature type="non-terminal residue" evidence="22">
    <location>
        <position position="828"/>
    </location>
</feature>
<dbReference type="GO" id="GO:0043235">
    <property type="term" value="C:receptor complex"/>
    <property type="evidence" value="ECO:0007669"/>
    <property type="project" value="TreeGrafter"/>
</dbReference>
<evidence type="ECO:0000256" key="12">
    <source>
        <dbReference type="ARBA" id="ARBA00023157"/>
    </source>
</evidence>
<keyword evidence="11" id="KW-0829">Tyrosine-protein kinase</keyword>
<evidence type="ECO:0000256" key="8">
    <source>
        <dbReference type="ARBA" id="ARBA00022840"/>
    </source>
</evidence>
<feature type="compositionally biased region" description="Polar residues" evidence="18">
    <location>
        <begin position="779"/>
        <end position="790"/>
    </location>
</feature>
<dbReference type="InterPro" id="IPR020635">
    <property type="entry name" value="Tyr_kinase_cat_dom"/>
</dbReference>
<keyword evidence="23" id="KW-1185">Reference proteome</keyword>
<evidence type="ECO:0000256" key="10">
    <source>
        <dbReference type="ARBA" id="ARBA00023136"/>
    </source>
</evidence>
<dbReference type="SUPFAM" id="SSF57492">
    <property type="entry name" value="Trefoil"/>
    <property type="match status" value="1"/>
</dbReference>
<dbReference type="InterPro" id="IPR002909">
    <property type="entry name" value="IPT_dom"/>
</dbReference>
<evidence type="ECO:0000256" key="5">
    <source>
        <dbReference type="ARBA" id="ARBA00022692"/>
    </source>
</evidence>
<dbReference type="InterPro" id="IPR017441">
    <property type="entry name" value="Protein_kinase_ATP_BS"/>
</dbReference>
<dbReference type="PANTHER" id="PTHR24416">
    <property type="entry name" value="TYROSINE-PROTEIN KINASE RECEPTOR"/>
    <property type="match status" value="1"/>
</dbReference>
<dbReference type="GO" id="GO:0005886">
    <property type="term" value="C:plasma membrane"/>
    <property type="evidence" value="ECO:0007669"/>
    <property type="project" value="TreeGrafter"/>
</dbReference>
<protein>
    <recommendedName>
        <fullName evidence="2">receptor protein-tyrosine kinase</fullName>
        <ecNumber evidence="2">2.7.10.1</ecNumber>
    </recommendedName>
</protein>
<keyword evidence="9 19" id="KW-1133">Transmembrane helix</keyword>